<protein>
    <submittedName>
        <fullName evidence="10">MFS transporter</fullName>
    </submittedName>
</protein>
<evidence type="ECO:0000256" key="3">
    <source>
        <dbReference type="ARBA" id="ARBA00022475"/>
    </source>
</evidence>
<dbReference type="GO" id="GO:0005886">
    <property type="term" value="C:plasma membrane"/>
    <property type="evidence" value="ECO:0007669"/>
    <property type="project" value="UniProtKB-SubCell"/>
</dbReference>
<keyword evidence="2" id="KW-0813">Transport</keyword>
<feature type="transmembrane region" description="Helical" evidence="7">
    <location>
        <begin position="325"/>
        <end position="348"/>
    </location>
</feature>
<dbReference type="GO" id="GO:0022857">
    <property type="term" value="F:transmembrane transporter activity"/>
    <property type="evidence" value="ECO:0007669"/>
    <property type="project" value="InterPro"/>
</dbReference>
<keyword evidence="11" id="KW-1185">Reference proteome</keyword>
<feature type="transmembrane region" description="Helical" evidence="7">
    <location>
        <begin position="133"/>
        <end position="157"/>
    </location>
</feature>
<dbReference type="InterPro" id="IPR050189">
    <property type="entry name" value="MFS_Efflux_Transporters"/>
</dbReference>
<feature type="domain" description="Major facilitator superfamily (MFS) profile" evidence="9">
    <location>
        <begin position="1"/>
        <end position="383"/>
    </location>
</feature>
<feature type="transmembrane region" description="Helical" evidence="7">
    <location>
        <begin position="239"/>
        <end position="256"/>
    </location>
</feature>
<feature type="chain" id="PRO_5037017774" evidence="8">
    <location>
        <begin position="26"/>
        <end position="398"/>
    </location>
</feature>
<dbReference type="AlphaFoldDB" id="A0A974XI56"/>
<feature type="transmembrane region" description="Helical" evidence="7">
    <location>
        <begin position="96"/>
        <end position="121"/>
    </location>
</feature>
<organism evidence="10 11">
    <name type="scientific">Alkalibacter rhizosphaerae</name>
    <dbReference type="NCBI Taxonomy" id="2815577"/>
    <lineage>
        <taxon>Bacteria</taxon>
        <taxon>Bacillati</taxon>
        <taxon>Bacillota</taxon>
        <taxon>Clostridia</taxon>
        <taxon>Eubacteriales</taxon>
        <taxon>Eubacteriaceae</taxon>
        <taxon>Alkalibacter</taxon>
    </lineage>
</organism>
<evidence type="ECO:0000256" key="2">
    <source>
        <dbReference type="ARBA" id="ARBA00022448"/>
    </source>
</evidence>
<dbReference type="SUPFAM" id="SSF103473">
    <property type="entry name" value="MFS general substrate transporter"/>
    <property type="match status" value="1"/>
</dbReference>
<evidence type="ECO:0000259" key="9">
    <source>
        <dbReference type="PROSITE" id="PS50850"/>
    </source>
</evidence>
<reference evidence="10" key="1">
    <citation type="submission" date="2021-03" db="EMBL/GenBank/DDBJ databases">
        <title>Alkalibacter marinus sp. nov., isolated from tidal flat sediment.</title>
        <authorList>
            <person name="Namirimu T."/>
            <person name="Yang J.-A."/>
            <person name="Yang S.-H."/>
            <person name="Kim Y.-J."/>
            <person name="Kwon K.K."/>
        </authorList>
    </citation>
    <scope>NUCLEOTIDE SEQUENCE</scope>
    <source>
        <strain evidence="10">ES005</strain>
    </source>
</reference>
<evidence type="ECO:0000256" key="8">
    <source>
        <dbReference type="SAM" id="SignalP"/>
    </source>
</evidence>
<dbReference type="InterPro" id="IPR020846">
    <property type="entry name" value="MFS_dom"/>
</dbReference>
<gene>
    <name evidence="10" type="ORF">J0B03_03390</name>
</gene>
<proteinExistence type="predicted"/>
<dbReference type="EMBL" id="CP071444">
    <property type="protein sequence ID" value="QSX09125.1"/>
    <property type="molecule type" value="Genomic_DNA"/>
</dbReference>
<dbReference type="InterPro" id="IPR011701">
    <property type="entry name" value="MFS"/>
</dbReference>
<feature type="signal peptide" evidence="8">
    <location>
        <begin position="1"/>
        <end position="25"/>
    </location>
</feature>
<keyword evidence="5 7" id="KW-1133">Transmembrane helix</keyword>
<evidence type="ECO:0000313" key="10">
    <source>
        <dbReference type="EMBL" id="QSX09125.1"/>
    </source>
</evidence>
<feature type="transmembrane region" description="Helical" evidence="7">
    <location>
        <begin position="72"/>
        <end position="90"/>
    </location>
</feature>
<feature type="transmembrane region" description="Helical" evidence="7">
    <location>
        <begin position="44"/>
        <end position="65"/>
    </location>
</feature>
<dbReference type="Gene3D" id="1.20.1250.20">
    <property type="entry name" value="MFS general substrate transporter like domains"/>
    <property type="match status" value="1"/>
</dbReference>
<feature type="transmembrane region" description="Helical" evidence="7">
    <location>
        <begin position="360"/>
        <end position="381"/>
    </location>
</feature>
<evidence type="ECO:0000256" key="7">
    <source>
        <dbReference type="SAM" id="Phobius"/>
    </source>
</evidence>
<dbReference type="KEGG" id="alka:J0B03_03390"/>
<keyword evidence="6 7" id="KW-0472">Membrane</keyword>
<feature type="transmembrane region" description="Helical" evidence="7">
    <location>
        <begin position="163"/>
        <end position="180"/>
    </location>
</feature>
<evidence type="ECO:0000256" key="4">
    <source>
        <dbReference type="ARBA" id="ARBA00022692"/>
    </source>
</evidence>
<evidence type="ECO:0000256" key="6">
    <source>
        <dbReference type="ARBA" id="ARBA00023136"/>
    </source>
</evidence>
<evidence type="ECO:0000256" key="5">
    <source>
        <dbReference type="ARBA" id="ARBA00022989"/>
    </source>
</evidence>
<evidence type="ECO:0000313" key="11">
    <source>
        <dbReference type="Proteomes" id="UP000663499"/>
    </source>
</evidence>
<feature type="transmembrane region" description="Helical" evidence="7">
    <location>
        <begin position="268"/>
        <end position="286"/>
    </location>
</feature>
<name>A0A974XI56_9FIRM</name>
<dbReference type="PROSITE" id="PS50850">
    <property type="entry name" value="MFS"/>
    <property type="match status" value="1"/>
</dbReference>
<dbReference type="RefSeq" id="WP_207300464.1">
    <property type="nucleotide sequence ID" value="NZ_CP071444.1"/>
</dbReference>
<dbReference type="Proteomes" id="UP000663499">
    <property type="component" value="Chromosome"/>
</dbReference>
<dbReference type="PANTHER" id="PTHR43124">
    <property type="entry name" value="PURINE EFFLUX PUMP PBUE"/>
    <property type="match status" value="1"/>
</dbReference>
<dbReference type="Pfam" id="PF07690">
    <property type="entry name" value="MFS_1"/>
    <property type="match status" value="1"/>
</dbReference>
<accession>A0A974XI56</accession>
<dbReference type="InterPro" id="IPR036259">
    <property type="entry name" value="MFS_trans_sf"/>
</dbReference>
<comment type="subcellular location">
    <subcellularLocation>
        <location evidence="1">Cell membrane</location>
        <topology evidence="1">Multi-pass membrane protein</topology>
    </subcellularLocation>
</comment>
<dbReference type="PANTHER" id="PTHR43124:SF3">
    <property type="entry name" value="CHLORAMPHENICOL EFFLUX PUMP RV0191"/>
    <property type="match status" value="1"/>
</dbReference>
<feature type="transmembrane region" description="Helical" evidence="7">
    <location>
        <begin position="200"/>
        <end position="219"/>
    </location>
</feature>
<keyword evidence="3" id="KW-1003">Cell membrane</keyword>
<feature type="transmembrane region" description="Helical" evidence="7">
    <location>
        <begin position="292"/>
        <end position="313"/>
    </location>
</feature>
<evidence type="ECO:0000256" key="1">
    <source>
        <dbReference type="ARBA" id="ARBA00004651"/>
    </source>
</evidence>
<keyword evidence="8" id="KW-0732">Signal</keyword>
<keyword evidence="4 7" id="KW-0812">Transmembrane</keyword>
<sequence length="398" mass="42417">MKKTNIKLAILSLSAIVMVSMTASAILADIAAHYPDVDLNTVQMVLAVPSLLSMFFALLSGPLSGKISKKSLVLFGLISGFAGGMIGLTLGTVHIALLIFASVLIGVSQGINSTMTMALIADYFSGNERGAMMGLQSAFVNGGSMAILFASGLLAGIQWNMSYLVYLLFVPVILIVWRYLPKDNQKHEMMEEDADGKMNAVVYFHCIVMMLFAMLIFIYQSNIAMFISSNHLGNASTAGFINSFGTGIGMVTGIFFGRIKNLLKDKILPIAMSLMGLGMLGIYFVGTIEAVILASFFNGFAMSSIIPTVMFNVSSAVSAAKSSNAIALANGSMSIGMFMSPFVMNSFAESLRPGVLEFKFFISAVGLVVLAFVILTGNYILANGEAIKTIKASKALQE</sequence>